<evidence type="ECO:0000313" key="2">
    <source>
        <dbReference type="Proteomes" id="UP000720189"/>
    </source>
</evidence>
<sequence length="221" mass="24810">MTVTEVGCMGVKPKMNIMDHTTPEGKILTDAWKTVISKPGGPQRVYWGLESVEPSKVWCFFDFDSVEQHRQFAEEYGADAVKDIPKICTYGEFSKHIELVPSSDVLESPLTQIVLAYFPQDISDEKKQALSFQIQGILKQGFSNEARVVHAWGLENDFPARSEDGQPRSVLMGFVGLSHCEAWGDYRQTDGWKEALSSIEGLEGCTSTYSFAISCQHLERF</sequence>
<comment type="caution">
    <text evidence="1">The sequence shown here is derived from an EMBL/GenBank/DDBJ whole genome shotgun (WGS) entry which is preliminary data.</text>
</comment>
<dbReference type="AlphaFoldDB" id="A0A9P9JKN5"/>
<reference evidence="1" key="1">
    <citation type="journal article" date="2021" name="Nat. Commun.">
        <title>Genetic determinants of endophytism in the Arabidopsis root mycobiome.</title>
        <authorList>
            <person name="Mesny F."/>
            <person name="Miyauchi S."/>
            <person name="Thiergart T."/>
            <person name="Pickel B."/>
            <person name="Atanasova L."/>
            <person name="Karlsson M."/>
            <person name="Huettel B."/>
            <person name="Barry K.W."/>
            <person name="Haridas S."/>
            <person name="Chen C."/>
            <person name="Bauer D."/>
            <person name="Andreopoulos W."/>
            <person name="Pangilinan J."/>
            <person name="LaButti K."/>
            <person name="Riley R."/>
            <person name="Lipzen A."/>
            <person name="Clum A."/>
            <person name="Drula E."/>
            <person name="Henrissat B."/>
            <person name="Kohler A."/>
            <person name="Grigoriev I.V."/>
            <person name="Martin F.M."/>
            <person name="Hacquard S."/>
        </authorList>
    </citation>
    <scope>NUCLEOTIDE SEQUENCE</scope>
    <source>
        <strain evidence="1">MPI-CAGE-AT-0023</strain>
    </source>
</reference>
<dbReference type="RefSeq" id="XP_046041501.1">
    <property type="nucleotide sequence ID" value="XM_046194512.1"/>
</dbReference>
<dbReference type="OrthoDB" id="3830579at2759"/>
<gene>
    <name evidence="1" type="ORF">BKA55DRAFT_585995</name>
</gene>
<keyword evidence="2" id="KW-1185">Reference proteome</keyword>
<evidence type="ECO:0008006" key="3">
    <source>
        <dbReference type="Google" id="ProtNLM"/>
    </source>
</evidence>
<organism evidence="1 2">
    <name type="scientific">Fusarium redolens</name>
    <dbReference type="NCBI Taxonomy" id="48865"/>
    <lineage>
        <taxon>Eukaryota</taxon>
        <taxon>Fungi</taxon>
        <taxon>Dikarya</taxon>
        <taxon>Ascomycota</taxon>
        <taxon>Pezizomycotina</taxon>
        <taxon>Sordariomycetes</taxon>
        <taxon>Hypocreomycetidae</taxon>
        <taxon>Hypocreales</taxon>
        <taxon>Nectriaceae</taxon>
        <taxon>Fusarium</taxon>
        <taxon>Fusarium redolens species complex</taxon>
    </lineage>
</organism>
<dbReference type="GeneID" id="70224466"/>
<proteinExistence type="predicted"/>
<dbReference type="EMBL" id="JAGMUX010000032">
    <property type="protein sequence ID" value="KAH7210730.1"/>
    <property type="molecule type" value="Genomic_DNA"/>
</dbReference>
<evidence type="ECO:0000313" key="1">
    <source>
        <dbReference type="EMBL" id="KAH7210730.1"/>
    </source>
</evidence>
<dbReference type="Proteomes" id="UP000720189">
    <property type="component" value="Unassembled WGS sequence"/>
</dbReference>
<name>A0A9P9JKN5_FUSRE</name>
<accession>A0A9P9JKN5</accession>
<protein>
    <recommendedName>
        <fullName evidence="3">ABM domain-containing protein</fullName>
    </recommendedName>
</protein>
<dbReference type="Gene3D" id="3.30.70.100">
    <property type="match status" value="1"/>
</dbReference>